<evidence type="ECO:0000256" key="4">
    <source>
        <dbReference type="ARBA" id="ARBA00022692"/>
    </source>
</evidence>
<evidence type="ECO:0000256" key="2">
    <source>
        <dbReference type="ARBA" id="ARBA00008066"/>
    </source>
</evidence>
<dbReference type="Proteomes" id="UP000789831">
    <property type="component" value="Unassembled WGS sequence"/>
</dbReference>
<evidence type="ECO:0000313" key="13">
    <source>
        <dbReference type="Proteomes" id="UP000789831"/>
    </source>
</evidence>
<evidence type="ECO:0000256" key="8">
    <source>
        <dbReference type="SAM" id="MobiDB-lite"/>
    </source>
</evidence>
<feature type="transmembrane region" description="Helical" evidence="9">
    <location>
        <begin position="817"/>
        <end position="837"/>
    </location>
</feature>
<keyword evidence="5" id="KW-0029">Amino-acid transport</keyword>
<dbReference type="PANTHER" id="PTHR22950:SF692">
    <property type="entry name" value="TRANSMEMBRANE AMINO ACID TRANSPORTER FAMILY PROTEIN"/>
    <property type="match status" value="1"/>
</dbReference>
<comment type="similarity">
    <text evidence="2">Belongs to the amino acid/polyamine transporter 2 family.</text>
</comment>
<evidence type="ECO:0000256" key="6">
    <source>
        <dbReference type="ARBA" id="ARBA00022989"/>
    </source>
</evidence>
<accession>A0A9N8YR03</accession>
<sequence length="838" mass="91692">MKFFSTFGILALCVAAVSAHSSMLYPAPRGHPQNPNAAVKDYDCITAPLNQGPTCKAKPFPCGGYAMDTKITQVFRAGDIINVKFWNSAFPNGPQTGSESNNQARHNGGLCEFALSYDGGQTYTVIATYHRTCPDIYFDWKVKIPDAAPSCDNPGKCIFSWTWINALGNREFYQNCADIKLIGTATAPLPIIDITRANLPPQFPEIMTPEGDPSNAGNAKGSGPSSSDVSDNMDLNIGGSGGSGEKNMSEQNDHLSPMDIPSSQRSNTNANTLNHRRRGTGRSMGGIASSLSNIGSTLQSWTGNYSHTVSTYISDNISVPASFVGETAYANDDLEHFEGEQQQPPFFSSPPISIPRGFYGSFLSPISGSPQHSEYGTPVAASIPASILYNDRRPRRHSRAPSYTSGHKFIDETMPLTRTLTKSSLASVPISVVQDMHGIPVHIGSTFRQSIFNSCNILIGIGILALPLGFRFAGWAIGLSLFVFCLCVTNYTAKLLVKCLDYDEGLHTYADMGAIAYGEGARFVISVLFSLELIASATALVILVGDSLHTIFPDVSLIVLKILAWMVMTPLTLMAIRYLSYFSLLGIFSATALVCVLIYDGLTKFGKPGSLIDPMDTGLLPESWATLPMSFGLIMAGFTGHAVFPTVYRDMENPKEYPRMVNLTYAMTTIVYLAMAVCGYLMFGNTTMQEITQNIMATPGYNRLLNQMVIWLVAINPIAKYALTLNPINLTLEIYYNTIPWIENWSHRGRGRRTALTLFTRILISTIVVIVAIQYPGFDRVMGILGSFFSYTISAIFPCLCHLRLYGREISRREKLLNWTIILVCSCLATLGTTWAFL</sequence>
<evidence type="ECO:0000256" key="5">
    <source>
        <dbReference type="ARBA" id="ARBA00022970"/>
    </source>
</evidence>
<feature type="transmembrane region" description="Helical" evidence="9">
    <location>
        <begin position="704"/>
        <end position="723"/>
    </location>
</feature>
<dbReference type="InterPro" id="IPR013057">
    <property type="entry name" value="AA_transpt_TM"/>
</dbReference>
<proteinExistence type="inferred from homology"/>
<feature type="compositionally biased region" description="Polar residues" evidence="8">
    <location>
        <begin position="261"/>
        <end position="273"/>
    </location>
</feature>
<feature type="transmembrane region" description="Helical" evidence="9">
    <location>
        <begin position="578"/>
        <end position="599"/>
    </location>
</feature>
<feature type="domain" description="Amino acid transporter transmembrane" evidence="11">
    <location>
        <begin position="445"/>
        <end position="836"/>
    </location>
</feature>
<evidence type="ECO:0000256" key="10">
    <source>
        <dbReference type="SAM" id="SignalP"/>
    </source>
</evidence>
<reference evidence="12" key="1">
    <citation type="submission" date="2021-06" db="EMBL/GenBank/DDBJ databases">
        <authorList>
            <person name="Kallberg Y."/>
            <person name="Tangrot J."/>
            <person name="Rosling A."/>
        </authorList>
    </citation>
    <scope>NUCLEOTIDE SEQUENCE</scope>
    <source>
        <strain evidence="12">MT106</strain>
    </source>
</reference>
<feature type="transmembrane region" description="Helical" evidence="9">
    <location>
        <begin position="781"/>
        <end position="805"/>
    </location>
</feature>
<name>A0A9N8YR03_9GLOM</name>
<protein>
    <submittedName>
        <fullName evidence="12">5594_t:CDS:1</fullName>
    </submittedName>
</protein>
<evidence type="ECO:0000256" key="1">
    <source>
        <dbReference type="ARBA" id="ARBA00004141"/>
    </source>
</evidence>
<dbReference type="GO" id="GO:0005774">
    <property type="term" value="C:vacuolar membrane"/>
    <property type="evidence" value="ECO:0007669"/>
    <property type="project" value="TreeGrafter"/>
</dbReference>
<dbReference type="AlphaFoldDB" id="A0A9N8YR03"/>
<evidence type="ECO:0000256" key="7">
    <source>
        <dbReference type="ARBA" id="ARBA00023136"/>
    </source>
</evidence>
<keyword evidence="4 9" id="KW-0812">Transmembrane</keyword>
<evidence type="ECO:0000256" key="3">
    <source>
        <dbReference type="ARBA" id="ARBA00022448"/>
    </source>
</evidence>
<evidence type="ECO:0000256" key="9">
    <source>
        <dbReference type="SAM" id="Phobius"/>
    </source>
</evidence>
<dbReference type="OrthoDB" id="655540at2759"/>
<feature type="transmembrane region" description="Helical" evidence="9">
    <location>
        <begin position="624"/>
        <end position="648"/>
    </location>
</feature>
<comment type="caution">
    <text evidence="12">The sequence shown here is derived from an EMBL/GenBank/DDBJ whole genome shotgun (WGS) entry which is preliminary data.</text>
</comment>
<dbReference type="Gene3D" id="2.70.50.70">
    <property type="match status" value="1"/>
</dbReference>
<keyword evidence="7 9" id="KW-0472">Membrane</keyword>
<dbReference type="EMBL" id="CAJVPL010000102">
    <property type="protein sequence ID" value="CAG8446973.1"/>
    <property type="molecule type" value="Genomic_DNA"/>
</dbReference>
<feature type="transmembrane region" description="Helical" evidence="9">
    <location>
        <begin position="457"/>
        <end position="488"/>
    </location>
</feature>
<feature type="transmembrane region" description="Helical" evidence="9">
    <location>
        <begin position="551"/>
        <end position="571"/>
    </location>
</feature>
<keyword evidence="13" id="KW-1185">Reference proteome</keyword>
<dbReference type="Pfam" id="PF01490">
    <property type="entry name" value="Aa_trans"/>
    <property type="match status" value="1"/>
</dbReference>
<feature type="transmembrane region" description="Helical" evidence="9">
    <location>
        <begin position="755"/>
        <end position="775"/>
    </location>
</feature>
<feature type="transmembrane region" description="Helical" evidence="9">
    <location>
        <begin position="660"/>
        <end position="684"/>
    </location>
</feature>
<keyword evidence="6 9" id="KW-1133">Transmembrane helix</keyword>
<keyword evidence="10" id="KW-0732">Signal</keyword>
<evidence type="ECO:0000313" key="12">
    <source>
        <dbReference type="EMBL" id="CAG8446973.1"/>
    </source>
</evidence>
<evidence type="ECO:0000259" key="11">
    <source>
        <dbReference type="Pfam" id="PF01490"/>
    </source>
</evidence>
<feature type="chain" id="PRO_5040171493" evidence="10">
    <location>
        <begin position="20"/>
        <end position="838"/>
    </location>
</feature>
<feature type="signal peptide" evidence="10">
    <location>
        <begin position="1"/>
        <end position="19"/>
    </location>
</feature>
<feature type="region of interest" description="Disordered" evidence="8">
    <location>
        <begin position="202"/>
        <end position="284"/>
    </location>
</feature>
<keyword evidence="3" id="KW-0813">Transport</keyword>
<organism evidence="12 13">
    <name type="scientific">Ambispora gerdemannii</name>
    <dbReference type="NCBI Taxonomy" id="144530"/>
    <lineage>
        <taxon>Eukaryota</taxon>
        <taxon>Fungi</taxon>
        <taxon>Fungi incertae sedis</taxon>
        <taxon>Mucoromycota</taxon>
        <taxon>Glomeromycotina</taxon>
        <taxon>Glomeromycetes</taxon>
        <taxon>Archaeosporales</taxon>
        <taxon>Ambisporaceae</taxon>
        <taxon>Ambispora</taxon>
    </lineage>
</organism>
<comment type="subcellular location">
    <subcellularLocation>
        <location evidence="1">Membrane</location>
        <topology evidence="1">Multi-pass membrane protein</topology>
    </subcellularLocation>
</comment>
<dbReference type="GO" id="GO:0015179">
    <property type="term" value="F:L-amino acid transmembrane transporter activity"/>
    <property type="evidence" value="ECO:0007669"/>
    <property type="project" value="TreeGrafter"/>
</dbReference>
<dbReference type="PANTHER" id="PTHR22950">
    <property type="entry name" value="AMINO ACID TRANSPORTER"/>
    <property type="match status" value="1"/>
</dbReference>
<gene>
    <name evidence="12" type="ORF">AGERDE_LOCUS1478</name>
</gene>
<feature type="transmembrane region" description="Helical" evidence="9">
    <location>
        <begin position="523"/>
        <end position="545"/>
    </location>
</feature>